<dbReference type="EMBL" id="JANSUY010000003">
    <property type="protein sequence ID" value="MCR9014715.1"/>
    <property type="molecule type" value="Genomic_DNA"/>
</dbReference>
<evidence type="ECO:0000313" key="4">
    <source>
        <dbReference type="EMBL" id="MCR9014715.1"/>
    </source>
</evidence>
<sequence>MTQKKAILSFIVLLMVGFGINVQAQSADAIVGKWYNTEKDAQVEIFKEGSKYSGKIVWLKDPTENGKPKTDKNNTDQAKRTRPIMGMKLLSNFEHTGDTWENGTIYDPKNGKTYSCIIKKKNDKTLEVRGFVGFSMIGRTVEWTKAE</sequence>
<dbReference type="AlphaFoldDB" id="A0A9X2P6Q2"/>
<dbReference type="InterPro" id="IPR019223">
    <property type="entry name" value="DUF2147"/>
</dbReference>
<dbReference type="PANTHER" id="PTHR36919:SF2">
    <property type="entry name" value="BLL6627 PROTEIN"/>
    <property type="match status" value="1"/>
</dbReference>
<dbReference type="RefSeq" id="WP_258422596.1">
    <property type="nucleotide sequence ID" value="NZ_JANAEZ010000003.1"/>
</dbReference>
<feature type="compositionally biased region" description="Basic and acidic residues" evidence="1">
    <location>
        <begin position="61"/>
        <end position="79"/>
    </location>
</feature>
<dbReference type="PANTHER" id="PTHR36919">
    <property type="entry name" value="BLR1215 PROTEIN"/>
    <property type="match status" value="1"/>
</dbReference>
<feature type="chain" id="PRO_5040923106" evidence="2">
    <location>
        <begin position="25"/>
        <end position="147"/>
    </location>
</feature>
<dbReference type="Proteomes" id="UP001142175">
    <property type="component" value="Unassembled WGS sequence"/>
</dbReference>
<proteinExistence type="predicted"/>
<reference evidence="4" key="1">
    <citation type="submission" date="2022-08" db="EMBL/GenBank/DDBJ databases">
        <authorList>
            <person name="Zhang D."/>
        </authorList>
    </citation>
    <scope>NUCLEOTIDE SEQUENCE</scope>
    <source>
        <strain evidence="4">XJ19-11</strain>
    </source>
</reference>
<dbReference type="Gene3D" id="2.40.128.520">
    <property type="match status" value="1"/>
</dbReference>
<dbReference type="Pfam" id="PF09917">
    <property type="entry name" value="DUF2147"/>
    <property type="match status" value="1"/>
</dbReference>
<keyword evidence="5" id="KW-1185">Reference proteome</keyword>
<evidence type="ECO:0000256" key="2">
    <source>
        <dbReference type="SAM" id="SignalP"/>
    </source>
</evidence>
<feature type="domain" description="DUF2147" evidence="3">
    <location>
        <begin position="32"/>
        <end position="145"/>
    </location>
</feature>
<evidence type="ECO:0000313" key="5">
    <source>
        <dbReference type="Proteomes" id="UP001142175"/>
    </source>
</evidence>
<evidence type="ECO:0000256" key="1">
    <source>
        <dbReference type="SAM" id="MobiDB-lite"/>
    </source>
</evidence>
<comment type="caution">
    <text evidence="4">The sequence shown here is derived from an EMBL/GenBank/DDBJ whole genome shotgun (WGS) entry which is preliminary data.</text>
</comment>
<keyword evidence="2" id="KW-0732">Signal</keyword>
<protein>
    <submittedName>
        <fullName evidence="4">DUF2147 domain-containing protein</fullName>
    </submittedName>
</protein>
<feature type="signal peptide" evidence="2">
    <location>
        <begin position="1"/>
        <end position="24"/>
    </location>
</feature>
<feature type="region of interest" description="Disordered" evidence="1">
    <location>
        <begin position="60"/>
        <end position="79"/>
    </location>
</feature>
<evidence type="ECO:0000259" key="3">
    <source>
        <dbReference type="Pfam" id="PF09917"/>
    </source>
</evidence>
<accession>A0A9X2P6Q2</accession>
<organism evidence="4 5">
    <name type="scientific">Aquiflexum gelatinilyticum</name>
    <dbReference type="NCBI Taxonomy" id="2961943"/>
    <lineage>
        <taxon>Bacteria</taxon>
        <taxon>Pseudomonadati</taxon>
        <taxon>Bacteroidota</taxon>
        <taxon>Cytophagia</taxon>
        <taxon>Cytophagales</taxon>
        <taxon>Cyclobacteriaceae</taxon>
        <taxon>Aquiflexum</taxon>
    </lineage>
</organism>
<name>A0A9X2P6Q2_9BACT</name>
<gene>
    <name evidence="4" type="ORF">NU887_06670</name>
</gene>